<name>A0AAV2IV44_KNICA</name>
<reference evidence="2 3" key="1">
    <citation type="submission" date="2024-04" db="EMBL/GenBank/DDBJ databases">
        <authorList>
            <person name="Waldvogel A.-M."/>
            <person name="Schoenle A."/>
        </authorList>
    </citation>
    <scope>NUCLEOTIDE SEQUENCE [LARGE SCALE GENOMIC DNA]</scope>
</reference>
<evidence type="ECO:0000313" key="2">
    <source>
        <dbReference type="EMBL" id="CAL1569116.1"/>
    </source>
</evidence>
<gene>
    <name evidence="2" type="ORF">KC01_LOCUS1601</name>
</gene>
<sequence length="112" mass="12098">MHLTPPAPPAPPAPPFTGPSPPSPPAPPAPPCQTFLLPLPTGHLLQPFLLRTSWTSLHLLLLDLLHLLLLPAPRCPPGRRTLSWSWSPRKWVKKIPGAPKGLAWKATESSGN</sequence>
<proteinExistence type="predicted"/>
<organism evidence="2 3">
    <name type="scientific">Knipowitschia caucasica</name>
    <name type="common">Caucasian dwarf goby</name>
    <name type="synonym">Pomatoschistus caucasicus</name>
    <dbReference type="NCBI Taxonomy" id="637954"/>
    <lineage>
        <taxon>Eukaryota</taxon>
        <taxon>Metazoa</taxon>
        <taxon>Chordata</taxon>
        <taxon>Craniata</taxon>
        <taxon>Vertebrata</taxon>
        <taxon>Euteleostomi</taxon>
        <taxon>Actinopterygii</taxon>
        <taxon>Neopterygii</taxon>
        <taxon>Teleostei</taxon>
        <taxon>Neoteleostei</taxon>
        <taxon>Acanthomorphata</taxon>
        <taxon>Gobiaria</taxon>
        <taxon>Gobiiformes</taxon>
        <taxon>Gobioidei</taxon>
        <taxon>Gobiidae</taxon>
        <taxon>Gobiinae</taxon>
        <taxon>Knipowitschia</taxon>
    </lineage>
</organism>
<keyword evidence="3" id="KW-1185">Reference proteome</keyword>
<accession>A0AAV2IV44</accession>
<evidence type="ECO:0000313" key="3">
    <source>
        <dbReference type="Proteomes" id="UP001497482"/>
    </source>
</evidence>
<dbReference type="AlphaFoldDB" id="A0AAV2IV44"/>
<feature type="compositionally biased region" description="Pro residues" evidence="1">
    <location>
        <begin position="1"/>
        <end position="31"/>
    </location>
</feature>
<dbReference type="Proteomes" id="UP001497482">
    <property type="component" value="Chromosome 1"/>
</dbReference>
<feature type="region of interest" description="Disordered" evidence="1">
    <location>
        <begin position="1"/>
        <end position="33"/>
    </location>
</feature>
<dbReference type="EMBL" id="OZ035823">
    <property type="protein sequence ID" value="CAL1569116.1"/>
    <property type="molecule type" value="Genomic_DNA"/>
</dbReference>
<protein>
    <submittedName>
        <fullName evidence="2">Uncharacterized protein</fullName>
    </submittedName>
</protein>
<evidence type="ECO:0000256" key="1">
    <source>
        <dbReference type="SAM" id="MobiDB-lite"/>
    </source>
</evidence>